<dbReference type="OrthoDB" id="511084at2759"/>
<feature type="transmembrane region" description="Helical" evidence="1">
    <location>
        <begin position="76"/>
        <end position="94"/>
    </location>
</feature>
<sequence length="229" mass="25003">MASCLEQRGLAGHRAPTTSFRTCPLRCPAVARPQRPQQSGRRAALAVRAGQEAVQLIPTRSPVTCSARDPTQPPCWIPPLIVFGLATLFSAVILKNRKRKAAVTETDEVLTIPPSPEQDPRAYQRALARTRQGAAVTKALAFLKTGEPARAYTELGRALAENSICRSPLLGGHHSKTELVELYKLHLQNAEVPPNFATLLQLQEMLGLQQDEAEKIELEVMQTPGAFSI</sequence>
<dbReference type="AlphaFoldDB" id="A0A835XVA9"/>
<evidence type="ECO:0000313" key="3">
    <source>
        <dbReference type="Proteomes" id="UP000612055"/>
    </source>
</evidence>
<accession>A0A835XVA9</accession>
<comment type="caution">
    <text evidence="2">The sequence shown here is derived from an EMBL/GenBank/DDBJ whole genome shotgun (WGS) entry which is preliminary data.</text>
</comment>
<dbReference type="EMBL" id="JAEHOE010000050">
    <property type="protein sequence ID" value="KAG2491807.1"/>
    <property type="molecule type" value="Genomic_DNA"/>
</dbReference>
<protein>
    <submittedName>
        <fullName evidence="2">Uncharacterized protein</fullName>
    </submittedName>
</protein>
<name>A0A835XVA9_9CHLO</name>
<keyword evidence="1" id="KW-1133">Transmembrane helix</keyword>
<keyword evidence="1" id="KW-0812">Transmembrane</keyword>
<organism evidence="2 3">
    <name type="scientific">Edaphochlamys debaryana</name>
    <dbReference type="NCBI Taxonomy" id="47281"/>
    <lineage>
        <taxon>Eukaryota</taxon>
        <taxon>Viridiplantae</taxon>
        <taxon>Chlorophyta</taxon>
        <taxon>core chlorophytes</taxon>
        <taxon>Chlorophyceae</taxon>
        <taxon>CS clade</taxon>
        <taxon>Chlamydomonadales</taxon>
        <taxon>Chlamydomonadales incertae sedis</taxon>
        <taxon>Edaphochlamys</taxon>
    </lineage>
</organism>
<evidence type="ECO:0000256" key="1">
    <source>
        <dbReference type="SAM" id="Phobius"/>
    </source>
</evidence>
<keyword evidence="3" id="KW-1185">Reference proteome</keyword>
<proteinExistence type="predicted"/>
<dbReference type="Proteomes" id="UP000612055">
    <property type="component" value="Unassembled WGS sequence"/>
</dbReference>
<keyword evidence="1" id="KW-0472">Membrane</keyword>
<reference evidence="2" key="1">
    <citation type="journal article" date="2020" name="bioRxiv">
        <title>Comparative genomics of Chlamydomonas.</title>
        <authorList>
            <person name="Craig R.J."/>
            <person name="Hasan A.R."/>
            <person name="Ness R.W."/>
            <person name="Keightley P.D."/>
        </authorList>
    </citation>
    <scope>NUCLEOTIDE SEQUENCE</scope>
    <source>
        <strain evidence="2">CCAP 11/70</strain>
    </source>
</reference>
<gene>
    <name evidence="2" type="ORF">HYH03_009967</name>
</gene>
<evidence type="ECO:0000313" key="2">
    <source>
        <dbReference type="EMBL" id="KAG2491807.1"/>
    </source>
</evidence>